<keyword evidence="2" id="KW-1185">Reference proteome</keyword>
<proteinExistence type="predicted"/>
<sequence length="240" mass="27057">MILPSYSPRGIMLYSDTLTENDLQPSISTQCDHGLLQRRKLSGAQVAHTVSPLYQSGWRILCERAAISALSLESGATEPPAELAATWIFPPNLSQTVTLGPGYQDWPPDNRDFAFYSSGQNYLLLRKELVDLFQGNKFGIDVDDGYRIVAFEPLDGLRLPSHLSLPADTSARPSERLLRDHFYRCLYHNLRGGNISDNYPPEDVQEYMESLGVFDDEMDMNDPRWQTELGKAIWAALMRG</sequence>
<gene>
    <name evidence="1" type="ORF">PLICRDRAFT_442206</name>
</gene>
<dbReference type="OrthoDB" id="3263651at2759"/>
<evidence type="ECO:0008006" key="3">
    <source>
        <dbReference type="Google" id="ProtNLM"/>
    </source>
</evidence>
<dbReference type="Proteomes" id="UP000053263">
    <property type="component" value="Unassembled WGS sequence"/>
</dbReference>
<protein>
    <recommendedName>
        <fullName evidence="3">HNH nuclease domain-containing protein</fullName>
    </recommendedName>
</protein>
<organism evidence="1 2">
    <name type="scientific">Plicaturopsis crispa FD-325 SS-3</name>
    <dbReference type="NCBI Taxonomy" id="944288"/>
    <lineage>
        <taxon>Eukaryota</taxon>
        <taxon>Fungi</taxon>
        <taxon>Dikarya</taxon>
        <taxon>Basidiomycota</taxon>
        <taxon>Agaricomycotina</taxon>
        <taxon>Agaricomycetes</taxon>
        <taxon>Agaricomycetidae</taxon>
        <taxon>Amylocorticiales</taxon>
        <taxon>Amylocorticiaceae</taxon>
        <taxon>Plicatura</taxon>
        <taxon>Plicaturopsis crispa</taxon>
    </lineage>
</organism>
<evidence type="ECO:0000313" key="2">
    <source>
        <dbReference type="Proteomes" id="UP000053263"/>
    </source>
</evidence>
<reference evidence="1 2" key="1">
    <citation type="submission" date="2014-06" db="EMBL/GenBank/DDBJ databases">
        <title>Evolutionary Origins and Diversification of the Mycorrhizal Mutualists.</title>
        <authorList>
            <consortium name="DOE Joint Genome Institute"/>
            <consortium name="Mycorrhizal Genomics Consortium"/>
            <person name="Kohler A."/>
            <person name="Kuo A."/>
            <person name="Nagy L.G."/>
            <person name="Floudas D."/>
            <person name="Copeland A."/>
            <person name="Barry K.W."/>
            <person name="Cichocki N."/>
            <person name="Veneault-Fourrey C."/>
            <person name="LaButti K."/>
            <person name="Lindquist E.A."/>
            <person name="Lipzen A."/>
            <person name="Lundell T."/>
            <person name="Morin E."/>
            <person name="Murat C."/>
            <person name="Riley R."/>
            <person name="Ohm R."/>
            <person name="Sun H."/>
            <person name="Tunlid A."/>
            <person name="Henrissat B."/>
            <person name="Grigoriev I.V."/>
            <person name="Hibbett D.S."/>
            <person name="Martin F."/>
        </authorList>
    </citation>
    <scope>NUCLEOTIDE SEQUENCE [LARGE SCALE GENOMIC DNA]</scope>
    <source>
        <strain evidence="1 2">FD-325 SS-3</strain>
    </source>
</reference>
<accession>A0A0C9SQI6</accession>
<dbReference type="AlphaFoldDB" id="A0A0C9SQI6"/>
<dbReference type="HOGENOM" id="CLU_1156810_0_0_1"/>
<evidence type="ECO:0000313" key="1">
    <source>
        <dbReference type="EMBL" id="KII83797.1"/>
    </source>
</evidence>
<name>A0A0C9SQI6_PLICR</name>
<dbReference type="EMBL" id="KN832574">
    <property type="protein sequence ID" value="KII83797.1"/>
    <property type="molecule type" value="Genomic_DNA"/>
</dbReference>